<keyword evidence="9 12" id="KW-0663">Pyridoxal phosphate</keyword>
<dbReference type="GO" id="GO:0005737">
    <property type="term" value="C:cytoplasm"/>
    <property type="evidence" value="ECO:0007669"/>
    <property type="project" value="UniProtKB-SubCell"/>
</dbReference>
<comment type="function">
    <text evidence="13">Allosteric enzyme that catalyzes the rate-limiting step in glycogen catabolism, the phosphorolytic cleavage of glycogen to produce glucose-1-phosphate, and plays a central role in maintaining cellular and organismal glucose homeostasis.</text>
</comment>
<dbReference type="Gene3D" id="3.40.50.2000">
    <property type="entry name" value="Glycogen Phosphorylase B"/>
    <property type="match status" value="2"/>
</dbReference>
<dbReference type="PROSITE" id="PS00102">
    <property type="entry name" value="PHOSPHORYLASE"/>
    <property type="match status" value="1"/>
</dbReference>
<comment type="similarity">
    <text evidence="4 13">Belongs to the glycogen phosphorylase family.</text>
</comment>
<dbReference type="GO" id="GO:0005980">
    <property type="term" value="P:glycogen catabolic process"/>
    <property type="evidence" value="ECO:0007669"/>
    <property type="project" value="UniProtKB-ARBA"/>
</dbReference>
<dbReference type="PIRSF" id="PIRSF000460">
    <property type="entry name" value="Pprylas_GlgP"/>
    <property type="match status" value="1"/>
</dbReference>
<keyword evidence="5" id="KW-0963">Cytoplasm</keyword>
<dbReference type="InterPro" id="IPR011833">
    <property type="entry name" value="Glycg_phsphrylas"/>
</dbReference>
<evidence type="ECO:0000256" key="9">
    <source>
        <dbReference type="ARBA" id="ARBA00022898"/>
    </source>
</evidence>
<evidence type="ECO:0000256" key="6">
    <source>
        <dbReference type="ARBA" id="ARBA00022533"/>
    </source>
</evidence>
<dbReference type="CDD" id="cd04300">
    <property type="entry name" value="GT35_Glycogen_Phosphorylase"/>
    <property type="match status" value="1"/>
</dbReference>
<evidence type="ECO:0000256" key="7">
    <source>
        <dbReference type="ARBA" id="ARBA00022676"/>
    </source>
</evidence>
<evidence type="ECO:0000256" key="13">
    <source>
        <dbReference type="RuleBase" id="RU000587"/>
    </source>
</evidence>
<evidence type="ECO:0000256" key="4">
    <source>
        <dbReference type="ARBA" id="ARBA00006047"/>
    </source>
</evidence>
<evidence type="ECO:0000256" key="3">
    <source>
        <dbReference type="ARBA" id="ARBA00004496"/>
    </source>
</evidence>
<evidence type="ECO:0000313" key="14">
    <source>
        <dbReference type="EMBL" id="BCJ91976.1"/>
    </source>
</evidence>
<protein>
    <recommendedName>
        <fullName evidence="13">Alpha-1,4 glucan phosphorylase</fullName>
        <ecNumber evidence="13">2.4.1.1</ecNumber>
    </recommendedName>
</protein>
<dbReference type="GO" id="GO:0008184">
    <property type="term" value="F:glycogen phosphorylase activity"/>
    <property type="evidence" value="ECO:0007669"/>
    <property type="project" value="InterPro"/>
</dbReference>
<feature type="modified residue" description="N6-(pyridoxal phosphate)lysine" evidence="12">
    <location>
        <position position="668"/>
    </location>
</feature>
<proteinExistence type="inferred from homology"/>
<comment type="catalytic activity">
    <reaction evidence="1 13">
        <text>[(1-&gt;4)-alpha-D-glucosyl](n) + phosphate = [(1-&gt;4)-alpha-D-glucosyl](n-1) + alpha-D-glucose 1-phosphate</text>
        <dbReference type="Rhea" id="RHEA:41732"/>
        <dbReference type="Rhea" id="RHEA-COMP:9584"/>
        <dbReference type="Rhea" id="RHEA-COMP:9586"/>
        <dbReference type="ChEBI" id="CHEBI:15444"/>
        <dbReference type="ChEBI" id="CHEBI:43474"/>
        <dbReference type="ChEBI" id="CHEBI:58601"/>
        <dbReference type="EC" id="2.4.1.1"/>
    </reaction>
</comment>
<name>A0A6S6QQX3_9HYPH</name>
<dbReference type="EC" id="2.4.1.1" evidence="13"/>
<dbReference type="AlphaFoldDB" id="A0A6S6QQX3"/>
<organism evidence="14 15">
    <name type="scientific">Terrihabitans soli</name>
    <dbReference type="NCBI Taxonomy" id="708113"/>
    <lineage>
        <taxon>Bacteria</taxon>
        <taxon>Pseudomonadati</taxon>
        <taxon>Pseudomonadota</taxon>
        <taxon>Alphaproteobacteria</taxon>
        <taxon>Hyphomicrobiales</taxon>
        <taxon>Terrihabitans</taxon>
    </lineage>
</organism>
<comment type="function">
    <text evidence="11">Phosphorylase is an important allosteric enzyme in carbohydrate metabolism. Enzymes from different sources differ in their regulatory mechanisms and in their natural substrates. However, all known phosphorylases share catalytic and structural properties.</text>
</comment>
<reference evidence="14 15" key="1">
    <citation type="submission" date="2020-08" db="EMBL/GenBank/DDBJ databases">
        <title>Genome sequence of Rhizobiales bacterium strain IZ6.</title>
        <authorList>
            <person name="Nakai R."/>
            <person name="Naganuma T."/>
        </authorList>
    </citation>
    <scope>NUCLEOTIDE SEQUENCE [LARGE SCALE GENOMIC DNA]</scope>
    <source>
        <strain evidence="14 15">IZ6</strain>
    </source>
</reference>
<evidence type="ECO:0000256" key="8">
    <source>
        <dbReference type="ARBA" id="ARBA00022679"/>
    </source>
</evidence>
<dbReference type="FunFam" id="3.40.50.2000:FF:000153">
    <property type="entry name" value="Alpha-1,4 glucan phosphorylase"/>
    <property type="match status" value="1"/>
</dbReference>
<dbReference type="Proteomes" id="UP000515317">
    <property type="component" value="Chromosome"/>
</dbReference>
<dbReference type="EMBL" id="AP023361">
    <property type="protein sequence ID" value="BCJ91976.1"/>
    <property type="molecule type" value="Genomic_DNA"/>
</dbReference>
<dbReference type="PANTHER" id="PTHR11468">
    <property type="entry name" value="GLYCOGEN PHOSPHORYLASE"/>
    <property type="match status" value="1"/>
</dbReference>
<dbReference type="SUPFAM" id="SSF53756">
    <property type="entry name" value="UDP-Glycosyltransferase/glycogen phosphorylase"/>
    <property type="match status" value="1"/>
</dbReference>
<dbReference type="FunFam" id="3.40.50.2000:FF:000003">
    <property type="entry name" value="Alpha-1,4 glucan phosphorylase"/>
    <property type="match status" value="1"/>
</dbReference>
<gene>
    <name evidence="14" type="primary">glgP</name>
    <name evidence="14" type="ORF">IZ6_27110</name>
</gene>
<evidence type="ECO:0000256" key="5">
    <source>
        <dbReference type="ARBA" id="ARBA00022490"/>
    </source>
</evidence>
<accession>A0A6S6QQX3</accession>
<evidence type="ECO:0000256" key="2">
    <source>
        <dbReference type="ARBA" id="ARBA00001933"/>
    </source>
</evidence>
<evidence type="ECO:0000256" key="11">
    <source>
        <dbReference type="ARBA" id="ARBA00025174"/>
    </source>
</evidence>
<evidence type="ECO:0000256" key="12">
    <source>
        <dbReference type="PIRSR" id="PIRSR000460-1"/>
    </source>
</evidence>
<comment type="subcellular location">
    <subcellularLocation>
        <location evidence="3">Cytoplasm</location>
    </subcellularLocation>
</comment>
<sequence length="818" mass="91723">MLQTNTAGTSDYEQAIAEAKAAIIAKMTLSVGKDPGYATDRDWFVATALAARDRVTHRFLGGKRASKADGKKRVYYLSLEFLIGRQLTDVLYNFELYDIFRAALGDLGVDIERVREAEPDAALGNGGLGRLAACFMESMATLGIPAYGYGIRYDHGLFRQVIKDGWQQEFPETWLENGTPWEFLRSDVTYDIRFGGSVETKTVNNVPRFIWHPSEVVHAVAYDTPIVGWRGSNVNPLRLWSARAADPIALSLFNKGDHVGALSDQARSAAISKVLYPSDETAAGQELRLRQEYFFVSASLQDLINRHIRIYGDLYSLPDRAAIQLNDTHPAVAIAEMMRILLDDHNLRWDEAWRITSSTFSYTNHTLLPEALETWPLPLFERLLPRHLQIIYFINNLHLEATKKNFPNEPELLSSVSIIDERDGRRLRMGQLAFIGSHTINGVSALHTDLMKETTFRDLNRVYPGRIQNKTNGITFRRWLQQSNPGLTKLLCEVCGEEVLDKPELIKRLEEHADDPALQQRIAKIKRANKVVLCKIVTDRLGFRVEADSLFDVQIKRQHEYKRQLLNLLETVALYDAIRSNPTADWAPRVKIFAGKAAASYVAAKLIIKLANDIAKTVNNDPSVQGKLKVVFLPNYNVSLAEKIIPAADLSEQISTAGMEASGTGNMKLALNGALTIGTLDGANIEIKDNVGDDNIFIFGLTAAEVEERKRAGAPTATDNIAASPMLRQVLDAIGGGVFSPDDPNRFKPIIDGLRSQDRYMLTDDFDSYWAAQRRVDELWNQPEKWTRAAIVNIANMAWFSSDRTIAEYAEQIWKVPV</sequence>
<dbReference type="PANTHER" id="PTHR11468:SF3">
    <property type="entry name" value="GLYCOGEN PHOSPHORYLASE, LIVER FORM"/>
    <property type="match status" value="1"/>
</dbReference>
<dbReference type="RefSeq" id="WP_222875586.1">
    <property type="nucleotide sequence ID" value="NZ_AP023361.1"/>
</dbReference>
<keyword evidence="8 13" id="KW-0808">Transferase</keyword>
<dbReference type="NCBIfam" id="TIGR02093">
    <property type="entry name" value="P_ylase"/>
    <property type="match status" value="1"/>
</dbReference>
<dbReference type="GO" id="GO:0030170">
    <property type="term" value="F:pyridoxal phosphate binding"/>
    <property type="evidence" value="ECO:0007669"/>
    <property type="project" value="InterPro"/>
</dbReference>
<keyword evidence="15" id="KW-1185">Reference proteome</keyword>
<evidence type="ECO:0000256" key="1">
    <source>
        <dbReference type="ARBA" id="ARBA00001275"/>
    </source>
</evidence>
<comment type="cofactor">
    <cofactor evidence="2 13">
        <name>pyridoxal 5'-phosphate</name>
        <dbReference type="ChEBI" id="CHEBI:597326"/>
    </cofactor>
</comment>
<keyword evidence="10 13" id="KW-0119">Carbohydrate metabolism</keyword>
<dbReference type="KEGG" id="tso:IZ6_27110"/>
<evidence type="ECO:0000256" key="10">
    <source>
        <dbReference type="ARBA" id="ARBA00023277"/>
    </source>
</evidence>
<evidence type="ECO:0000313" key="15">
    <source>
        <dbReference type="Proteomes" id="UP000515317"/>
    </source>
</evidence>
<keyword evidence="6" id="KW-0021">Allosteric enzyme</keyword>
<dbReference type="Pfam" id="PF00343">
    <property type="entry name" value="Phosphorylase"/>
    <property type="match status" value="1"/>
</dbReference>
<dbReference type="InterPro" id="IPR035090">
    <property type="entry name" value="Pyridoxal_P_attach_site"/>
</dbReference>
<keyword evidence="7 13" id="KW-0328">Glycosyltransferase</keyword>
<dbReference type="InterPro" id="IPR000811">
    <property type="entry name" value="Glyco_trans_35"/>
</dbReference>